<evidence type="ECO:0008006" key="6">
    <source>
        <dbReference type="Google" id="ProtNLM"/>
    </source>
</evidence>
<keyword evidence="5" id="KW-1185">Reference proteome</keyword>
<evidence type="ECO:0000313" key="5">
    <source>
        <dbReference type="Proteomes" id="UP001497497"/>
    </source>
</evidence>
<evidence type="ECO:0000313" key="4">
    <source>
        <dbReference type="EMBL" id="CAL1538034.1"/>
    </source>
</evidence>
<feature type="transmembrane region" description="Helical" evidence="2">
    <location>
        <begin position="343"/>
        <end position="366"/>
    </location>
</feature>
<gene>
    <name evidence="4" type="ORF">GSLYS_00011855001</name>
</gene>
<dbReference type="Proteomes" id="UP001497497">
    <property type="component" value="Unassembled WGS sequence"/>
</dbReference>
<feature type="chain" id="PRO_5043976842" description="Ig-like domain-containing protein" evidence="3">
    <location>
        <begin position="29"/>
        <end position="464"/>
    </location>
</feature>
<proteinExistence type="predicted"/>
<keyword evidence="2" id="KW-0812">Transmembrane</keyword>
<evidence type="ECO:0000256" key="1">
    <source>
        <dbReference type="SAM" id="MobiDB-lite"/>
    </source>
</evidence>
<evidence type="ECO:0000256" key="2">
    <source>
        <dbReference type="SAM" id="Phobius"/>
    </source>
</evidence>
<keyword evidence="2" id="KW-0472">Membrane</keyword>
<evidence type="ECO:0000256" key="3">
    <source>
        <dbReference type="SAM" id="SignalP"/>
    </source>
</evidence>
<feature type="signal peptide" evidence="3">
    <location>
        <begin position="1"/>
        <end position="28"/>
    </location>
</feature>
<accession>A0AAV2HWR0</accession>
<keyword evidence="3" id="KW-0732">Signal</keyword>
<keyword evidence="2" id="KW-1133">Transmembrane helix</keyword>
<dbReference type="AlphaFoldDB" id="A0AAV2HWR0"/>
<name>A0AAV2HWR0_LYMST</name>
<sequence>MKQYPIMSPLTPFKGCFLLLWLPLCVFGSTFKTTIEEGRSGIFSCAGGNLAWNVTFSDGTKMTVCKQAVCINKSLTGVAYSAVVTQGNIYYLNISSILRNMTKILCISLDPYRLRNTWLLGVVVRPSVPVCGTPALTPVSKNNYMIKTTCKTTVHPRANCSVVATGSFETWESKISYDDQKSLYTGLYTTKCTTSQYVYSESFDGFASFKATVYPDVLQGENFQVSNEWRTWFPGAPANPQVVSFMANEQTGSLEAAVGSDVTFICKGIGPPGTTLTLYNSSFYDLVMKSGDVDEDLVYVVRNVQCVATYTIKCVAGGDITTASEIKVGVLRCPSTECCDNDMILPLVITLTTATIVTLIIVLCCIRLRRRLYKQQAGTADRGGNRFDTDYPYGIAPPSYHEVFHTNAAFESRSDLTLPDYASLPPPYADVVQVTGPSAPLEPRVQAEPPHGGHAPAAYPTFML</sequence>
<feature type="compositionally biased region" description="Low complexity" evidence="1">
    <location>
        <begin position="449"/>
        <end position="458"/>
    </location>
</feature>
<organism evidence="4 5">
    <name type="scientific">Lymnaea stagnalis</name>
    <name type="common">Great pond snail</name>
    <name type="synonym">Helix stagnalis</name>
    <dbReference type="NCBI Taxonomy" id="6523"/>
    <lineage>
        <taxon>Eukaryota</taxon>
        <taxon>Metazoa</taxon>
        <taxon>Spiralia</taxon>
        <taxon>Lophotrochozoa</taxon>
        <taxon>Mollusca</taxon>
        <taxon>Gastropoda</taxon>
        <taxon>Heterobranchia</taxon>
        <taxon>Euthyneura</taxon>
        <taxon>Panpulmonata</taxon>
        <taxon>Hygrophila</taxon>
        <taxon>Lymnaeoidea</taxon>
        <taxon>Lymnaeidae</taxon>
        <taxon>Lymnaea</taxon>
    </lineage>
</organism>
<dbReference type="EMBL" id="CAXITT010000282">
    <property type="protein sequence ID" value="CAL1538034.1"/>
    <property type="molecule type" value="Genomic_DNA"/>
</dbReference>
<protein>
    <recommendedName>
        <fullName evidence="6">Ig-like domain-containing protein</fullName>
    </recommendedName>
</protein>
<comment type="caution">
    <text evidence="4">The sequence shown here is derived from an EMBL/GenBank/DDBJ whole genome shotgun (WGS) entry which is preliminary data.</text>
</comment>
<reference evidence="4 5" key="1">
    <citation type="submission" date="2024-04" db="EMBL/GenBank/DDBJ databases">
        <authorList>
            <consortium name="Genoscope - CEA"/>
            <person name="William W."/>
        </authorList>
    </citation>
    <scope>NUCLEOTIDE SEQUENCE [LARGE SCALE GENOMIC DNA]</scope>
</reference>
<feature type="region of interest" description="Disordered" evidence="1">
    <location>
        <begin position="442"/>
        <end position="464"/>
    </location>
</feature>